<dbReference type="PIRSF" id="PIRSF015894">
    <property type="entry name" value="Skb1_MeTrfase"/>
    <property type="match status" value="1"/>
</dbReference>
<dbReference type="InterPro" id="IPR035247">
    <property type="entry name" value="PRMT5_TIM"/>
</dbReference>
<feature type="active site" description="Proton donor/acceptor" evidence="5">
    <location>
        <position position="443"/>
    </location>
</feature>
<evidence type="ECO:0000256" key="2">
    <source>
        <dbReference type="ARBA" id="ARBA00022679"/>
    </source>
</evidence>
<dbReference type="EMBL" id="JAEUBG010000134">
    <property type="protein sequence ID" value="KAH3688812.1"/>
    <property type="molecule type" value="Genomic_DNA"/>
</dbReference>
<evidence type="ECO:0000259" key="8">
    <source>
        <dbReference type="Pfam" id="PF05185"/>
    </source>
</evidence>
<dbReference type="GO" id="GO:0016274">
    <property type="term" value="F:protein-arginine N-methyltransferase activity"/>
    <property type="evidence" value="ECO:0007669"/>
    <property type="project" value="InterPro"/>
</dbReference>
<evidence type="ECO:0000256" key="5">
    <source>
        <dbReference type="PIRSR" id="PIRSR015894-1"/>
    </source>
</evidence>
<accession>A0A9P8QH92</accession>
<keyword evidence="3 4" id="KW-0949">S-adenosyl-L-methionine</keyword>
<comment type="similarity">
    <text evidence="4">Belongs to the class I-like SAM-binding methyltransferase superfamily.</text>
</comment>
<dbReference type="PANTHER" id="PTHR10738:SF0">
    <property type="entry name" value="PROTEIN ARGININE N-METHYLTRANSFERASE 5"/>
    <property type="match status" value="1"/>
</dbReference>
<keyword evidence="2 4" id="KW-0808">Transferase</keyword>
<dbReference type="Gene3D" id="3.40.50.150">
    <property type="entry name" value="Vaccinia Virus protein VP39"/>
    <property type="match status" value="1"/>
</dbReference>
<dbReference type="Gene3D" id="2.70.160.11">
    <property type="entry name" value="Hnrnp arginine n-methyltransferase1"/>
    <property type="match status" value="1"/>
</dbReference>
<feature type="domain" description="PRMT5 arginine-N-methyltransferase" evidence="8">
    <location>
        <begin position="294"/>
        <end position="464"/>
    </location>
</feature>
<dbReference type="PROSITE" id="PS51678">
    <property type="entry name" value="SAM_MT_PRMT"/>
    <property type="match status" value="1"/>
</dbReference>
<dbReference type="GO" id="GO:0005634">
    <property type="term" value="C:nucleus"/>
    <property type="evidence" value="ECO:0007669"/>
    <property type="project" value="TreeGrafter"/>
</dbReference>
<feature type="binding site" evidence="6">
    <location>
        <position position="319"/>
    </location>
    <ligand>
        <name>S-adenosyl-L-methionine</name>
        <dbReference type="ChEBI" id="CHEBI:59789"/>
    </ligand>
</feature>
<keyword evidence="12" id="KW-1185">Reference proteome</keyword>
<dbReference type="Pfam" id="PF05185">
    <property type="entry name" value="PRMT5"/>
    <property type="match status" value="1"/>
</dbReference>
<dbReference type="PANTHER" id="PTHR10738">
    <property type="entry name" value="PROTEIN ARGININE N-METHYLTRANSFERASE 5"/>
    <property type="match status" value="1"/>
</dbReference>
<reference evidence="11" key="2">
    <citation type="submission" date="2021-01" db="EMBL/GenBank/DDBJ databases">
        <authorList>
            <person name="Schikora-Tamarit M.A."/>
        </authorList>
    </citation>
    <scope>NUCLEOTIDE SEQUENCE</scope>
    <source>
        <strain evidence="11">CBS2887</strain>
    </source>
</reference>
<gene>
    <name evidence="11" type="ORF">WICPIJ_000196</name>
</gene>
<comment type="caution">
    <text evidence="11">The sequence shown here is derived from an EMBL/GenBank/DDBJ whole genome shotgun (WGS) entry which is preliminary data.</text>
</comment>
<evidence type="ECO:0000259" key="10">
    <source>
        <dbReference type="Pfam" id="PF17286"/>
    </source>
</evidence>
<evidence type="ECO:0000256" key="4">
    <source>
        <dbReference type="PIRNR" id="PIRNR015894"/>
    </source>
</evidence>
<dbReference type="Proteomes" id="UP000774326">
    <property type="component" value="Unassembled WGS sequence"/>
</dbReference>
<feature type="binding site" evidence="6">
    <location>
        <position position="390"/>
    </location>
    <ligand>
        <name>S-adenosyl-L-methionine</name>
        <dbReference type="ChEBI" id="CHEBI:59789"/>
    </ligand>
</feature>
<feature type="binding site" evidence="6">
    <location>
        <begin position="418"/>
        <end position="419"/>
    </location>
    <ligand>
        <name>S-adenosyl-L-methionine</name>
        <dbReference type="ChEBI" id="CHEBI:59789"/>
    </ligand>
</feature>
<dbReference type="Pfam" id="PF17285">
    <property type="entry name" value="PRMT5_TIM"/>
    <property type="match status" value="1"/>
</dbReference>
<dbReference type="GO" id="GO:0032259">
    <property type="term" value="P:methylation"/>
    <property type="evidence" value="ECO:0007669"/>
    <property type="project" value="UniProtKB-KW"/>
</dbReference>
<evidence type="ECO:0000256" key="1">
    <source>
        <dbReference type="ARBA" id="ARBA00022603"/>
    </source>
</evidence>
<dbReference type="AlphaFoldDB" id="A0A9P8QH92"/>
<dbReference type="InterPro" id="IPR035248">
    <property type="entry name" value="PRMT5_C"/>
</dbReference>
<sequence>MTKQPVENPYGPALIGFFLKSQEPSTSLIADQIRSLIEQDQYDYVITPLTHHRYTERVFSQSPAVSESVPDVTNGDLLLSTDVNNQASVKGRIIGVISPYPFVIPPNKLNFQKYCQLILKELEVGKYIGLKELLIPYFHSMTTDLITAWGMLIHNLLRGTKDQGMDIIVEIPALSRDSDDDPLSTWDQWNTVRTICRYDNRLKVQLTVQTMSDSLIQRWYSEPVTMVHIPVDRWLSNERGFPVLSKSDQCFVLKFHQVKRALLIISDSNSSRDKQEYLNYLSSKKSPPLSKLDQFAFNHNDVPLPPLQPLSRNLSRHTYEVFGQDPVKYNQYGKAIKLALSDLIKSTGGGFRELNIAMVGAGTGLIVDQIIQSIIELGIIDQVNKLSIIEKNPIALLELQQKFQNSPLASIIEIIQQDMRTWSTPYKYHLIVSELLGSFGCNELSPECLLPLHETLHPQYGIMIPQSYESWCSVASYSKLHQLLLTETTTTTNNMAMERPYVIRPMEYQLLSPPVKLWTFNHHRYQPNVQLTKESTAEFLIDQRTNIHAIIGYFQSTLYADVKLNNMIDTSLQTPKDMLSWFPMVFPLSEPVYCMDESVVSVNMARRCEKDVKVWYEWCVESSLWLEVEKEKKVKRVKSPSGNVVCGNLGGMGFGIDIN</sequence>
<dbReference type="Pfam" id="PF17286">
    <property type="entry name" value="PRMT5_C"/>
    <property type="match status" value="1"/>
</dbReference>
<dbReference type="InterPro" id="IPR035075">
    <property type="entry name" value="PRMT5"/>
</dbReference>
<dbReference type="Gene3D" id="3.20.20.150">
    <property type="entry name" value="Divalent-metal-dependent TIM barrel enzymes"/>
    <property type="match status" value="1"/>
</dbReference>
<feature type="site" description="Critical for specifying symmetric addition of methyl groups" evidence="7">
    <location>
        <position position="322"/>
    </location>
</feature>
<evidence type="ECO:0000259" key="9">
    <source>
        <dbReference type="Pfam" id="PF17285"/>
    </source>
</evidence>
<feature type="domain" description="PRMT5 TIM barrel" evidence="9">
    <location>
        <begin position="41"/>
        <end position="282"/>
    </location>
</feature>
<feature type="binding site" evidence="6">
    <location>
        <begin position="328"/>
        <end position="329"/>
    </location>
    <ligand>
        <name>S-adenosyl-L-methionine</name>
        <dbReference type="ChEBI" id="CHEBI:59789"/>
    </ligand>
</feature>
<evidence type="ECO:0000313" key="11">
    <source>
        <dbReference type="EMBL" id="KAH3688812.1"/>
    </source>
</evidence>
<evidence type="ECO:0000256" key="6">
    <source>
        <dbReference type="PIRSR" id="PIRSR015894-2"/>
    </source>
</evidence>
<dbReference type="InterPro" id="IPR029063">
    <property type="entry name" value="SAM-dependent_MTases_sf"/>
</dbReference>
<keyword evidence="1 4" id="KW-0489">Methyltransferase</keyword>
<evidence type="ECO:0000256" key="7">
    <source>
        <dbReference type="PIRSR" id="PIRSR015894-3"/>
    </source>
</evidence>
<dbReference type="GO" id="GO:0005829">
    <property type="term" value="C:cytosol"/>
    <property type="evidence" value="ECO:0007669"/>
    <property type="project" value="TreeGrafter"/>
</dbReference>
<reference evidence="11" key="1">
    <citation type="journal article" date="2021" name="Open Biol.">
        <title>Shared evolutionary footprints suggest mitochondrial oxidative damage underlies multiple complex I losses in fungi.</title>
        <authorList>
            <person name="Schikora-Tamarit M.A."/>
            <person name="Marcet-Houben M."/>
            <person name="Nosek J."/>
            <person name="Gabaldon T."/>
        </authorList>
    </citation>
    <scope>NUCLEOTIDE SEQUENCE</scope>
    <source>
        <strain evidence="11">CBS2887</strain>
    </source>
</reference>
<dbReference type="OrthoDB" id="1368803at2759"/>
<proteinExistence type="inferred from homology"/>
<dbReference type="SUPFAM" id="SSF53335">
    <property type="entry name" value="S-adenosyl-L-methionine-dependent methyltransferases"/>
    <property type="match status" value="1"/>
</dbReference>
<evidence type="ECO:0000256" key="3">
    <source>
        <dbReference type="ARBA" id="ARBA00022691"/>
    </source>
</evidence>
<feature type="domain" description="PRMT5 oligomerisation" evidence="10">
    <location>
        <begin position="467"/>
        <end position="635"/>
    </location>
</feature>
<dbReference type="InterPro" id="IPR025799">
    <property type="entry name" value="Arg_MeTrfase"/>
</dbReference>
<dbReference type="InterPro" id="IPR007857">
    <property type="entry name" value="Arg_MeTrfase_PRMT5"/>
</dbReference>
<organism evidence="11 12">
    <name type="scientific">Wickerhamomyces pijperi</name>
    <name type="common">Yeast</name>
    <name type="synonym">Pichia pijperi</name>
    <dbReference type="NCBI Taxonomy" id="599730"/>
    <lineage>
        <taxon>Eukaryota</taxon>
        <taxon>Fungi</taxon>
        <taxon>Dikarya</taxon>
        <taxon>Ascomycota</taxon>
        <taxon>Saccharomycotina</taxon>
        <taxon>Saccharomycetes</taxon>
        <taxon>Phaffomycetales</taxon>
        <taxon>Wickerhamomycetaceae</taxon>
        <taxon>Wickerhamomyces</taxon>
    </lineage>
</organism>
<evidence type="ECO:0000313" key="12">
    <source>
        <dbReference type="Proteomes" id="UP000774326"/>
    </source>
</evidence>
<feature type="active site" description="Proton donor/acceptor" evidence="5">
    <location>
        <position position="434"/>
    </location>
</feature>
<name>A0A9P8QH92_WICPI</name>
<dbReference type="GO" id="GO:0006355">
    <property type="term" value="P:regulation of DNA-templated transcription"/>
    <property type="evidence" value="ECO:0007669"/>
    <property type="project" value="TreeGrafter"/>
</dbReference>
<protein>
    <recommendedName>
        <fullName evidence="4">Protein arginine N-methyltransferase</fullName>
    </recommendedName>
</protein>